<proteinExistence type="predicted"/>
<reference evidence="1 2" key="1">
    <citation type="submission" date="2018-06" db="EMBL/GenBank/DDBJ databases">
        <authorList>
            <consortium name="Pathogen Informatics"/>
            <person name="Doyle S."/>
        </authorList>
    </citation>
    <scope>NUCLEOTIDE SEQUENCE [LARGE SCALE GENOMIC DNA]</scope>
    <source>
        <strain evidence="1 2">NCTC10005</strain>
    </source>
</reference>
<dbReference type="Gene3D" id="2.115.10.20">
    <property type="entry name" value="Glycosyl hydrolase domain, family 43"/>
    <property type="match status" value="1"/>
</dbReference>
<dbReference type="EMBL" id="UGJB01000004">
    <property type="protein sequence ID" value="STQ10997.1"/>
    <property type="molecule type" value="Genomic_DNA"/>
</dbReference>
<name>A0A377LX66_ENTCL</name>
<accession>A0A377LX66</accession>
<dbReference type="Proteomes" id="UP000255106">
    <property type="component" value="Unassembled WGS sequence"/>
</dbReference>
<organism evidence="1 2">
    <name type="scientific">Enterobacter cloacae</name>
    <dbReference type="NCBI Taxonomy" id="550"/>
    <lineage>
        <taxon>Bacteria</taxon>
        <taxon>Pseudomonadati</taxon>
        <taxon>Pseudomonadota</taxon>
        <taxon>Gammaproteobacteria</taxon>
        <taxon>Enterobacterales</taxon>
        <taxon>Enterobacteriaceae</taxon>
        <taxon>Enterobacter</taxon>
        <taxon>Enterobacter cloacae complex</taxon>
    </lineage>
</organism>
<evidence type="ECO:0000313" key="2">
    <source>
        <dbReference type="Proteomes" id="UP000255106"/>
    </source>
</evidence>
<dbReference type="AlphaFoldDB" id="A0A377LX66"/>
<protein>
    <submittedName>
        <fullName evidence="1">Uncharacterized protein</fullName>
    </submittedName>
</protein>
<evidence type="ECO:0000313" key="1">
    <source>
        <dbReference type="EMBL" id="STQ10997.1"/>
    </source>
</evidence>
<dbReference type="InterPro" id="IPR023296">
    <property type="entry name" value="Glyco_hydro_beta-prop_sf"/>
</dbReference>
<gene>
    <name evidence="1" type="ORF">NCTC10005_03761</name>
</gene>
<sequence>MLTLNWRKHGLIYSPSQFPPLANGVGFAQSPQALVFDDFVRIYFSTREQEKHSAKFISRVCYVDMDKSLREVLRISPEPVLAPAELGTFDEHGIFPCNVLRHDGKIMAWTTGWNRRVSVSVDTPLVWQ</sequence>